<keyword evidence="1" id="KW-0812">Transmembrane</keyword>
<organism evidence="2 3">
    <name type="scientific">Halorubrum coriense DSM 10284</name>
    <dbReference type="NCBI Taxonomy" id="1227466"/>
    <lineage>
        <taxon>Archaea</taxon>
        <taxon>Methanobacteriati</taxon>
        <taxon>Methanobacteriota</taxon>
        <taxon>Stenosarchaea group</taxon>
        <taxon>Halobacteria</taxon>
        <taxon>Halobacteriales</taxon>
        <taxon>Haloferacaceae</taxon>
        <taxon>Halorubrum</taxon>
    </lineage>
</organism>
<gene>
    <name evidence="2" type="ORF">C464_16862</name>
</gene>
<feature type="transmembrane region" description="Helical" evidence="1">
    <location>
        <begin position="20"/>
        <end position="45"/>
    </location>
</feature>
<reference evidence="2 3" key="1">
    <citation type="journal article" date="2014" name="PLoS Genet.">
        <title>Phylogenetically driven sequencing of extremely halophilic archaea reveals strategies for static and dynamic osmo-response.</title>
        <authorList>
            <person name="Becker E.A."/>
            <person name="Seitzer P.M."/>
            <person name="Tritt A."/>
            <person name="Larsen D."/>
            <person name="Krusor M."/>
            <person name="Yao A.I."/>
            <person name="Wu D."/>
            <person name="Madern D."/>
            <person name="Eisen J.A."/>
            <person name="Darling A.E."/>
            <person name="Facciotti M.T."/>
        </authorList>
    </citation>
    <scope>NUCLEOTIDE SEQUENCE [LARGE SCALE GENOMIC DNA]</scope>
    <source>
        <strain evidence="2 3">DSM 10284</strain>
    </source>
</reference>
<dbReference type="AlphaFoldDB" id="M0E959"/>
<dbReference type="Proteomes" id="UP000011509">
    <property type="component" value="Unassembled WGS sequence"/>
</dbReference>
<feature type="transmembrane region" description="Helical" evidence="1">
    <location>
        <begin position="66"/>
        <end position="86"/>
    </location>
</feature>
<keyword evidence="3" id="KW-1185">Reference proteome</keyword>
<sequence length="96" mass="10617">MKFWLEAGQIKRLFESLLIAVQVASALTSVLAACFWAWLVGTSLVDPKMFKPGQFSEYFMPEFHPGVLGLAVVTGLPALAVHYLYWDEDIQPAADG</sequence>
<accession>M0E959</accession>
<comment type="caution">
    <text evidence="2">The sequence shown here is derived from an EMBL/GenBank/DDBJ whole genome shotgun (WGS) entry which is preliminary data.</text>
</comment>
<dbReference type="PATRIC" id="fig|1227466.3.peg.3353"/>
<name>M0E959_9EURY</name>
<proteinExistence type="predicted"/>
<protein>
    <submittedName>
        <fullName evidence="2">Uncharacterized protein</fullName>
    </submittedName>
</protein>
<evidence type="ECO:0000256" key="1">
    <source>
        <dbReference type="SAM" id="Phobius"/>
    </source>
</evidence>
<dbReference type="PROSITE" id="PS51257">
    <property type="entry name" value="PROKAR_LIPOPROTEIN"/>
    <property type="match status" value="1"/>
</dbReference>
<keyword evidence="1" id="KW-0472">Membrane</keyword>
<evidence type="ECO:0000313" key="3">
    <source>
        <dbReference type="Proteomes" id="UP000011509"/>
    </source>
</evidence>
<dbReference type="OrthoDB" id="384550at2157"/>
<keyword evidence="1" id="KW-1133">Transmembrane helix</keyword>
<evidence type="ECO:0000313" key="2">
    <source>
        <dbReference type="EMBL" id="ELZ43417.1"/>
    </source>
</evidence>
<dbReference type="EMBL" id="AOJL01000062">
    <property type="protein sequence ID" value="ELZ43417.1"/>
    <property type="molecule type" value="Genomic_DNA"/>
</dbReference>
<dbReference type="RefSeq" id="WP_006114904.1">
    <property type="nucleotide sequence ID" value="NZ_AOJL01000062.1"/>
</dbReference>